<feature type="signal peptide" evidence="1">
    <location>
        <begin position="1"/>
        <end position="18"/>
    </location>
</feature>
<feature type="chain" id="PRO_5043585384" evidence="1">
    <location>
        <begin position="19"/>
        <end position="105"/>
    </location>
</feature>
<proteinExistence type="predicted"/>
<keyword evidence="3" id="KW-1185">Reference proteome</keyword>
<dbReference type="Gene3D" id="3.40.50.1820">
    <property type="entry name" value="alpha/beta hydrolase"/>
    <property type="match status" value="1"/>
</dbReference>
<dbReference type="PANTHER" id="PTHR45908:SF5">
    <property type="entry name" value="FUNGAL LIPASE-LIKE DOMAIN-CONTAINING PROTEIN"/>
    <property type="match status" value="1"/>
</dbReference>
<dbReference type="Proteomes" id="UP001432027">
    <property type="component" value="Unassembled WGS sequence"/>
</dbReference>
<name>A0AAV5TP80_9BILA</name>
<gene>
    <name evidence="2" type="ORF">PENTCL1PPCAC_18405</name>
</gene>
<keyword evidence="1" id="KW-0732">Signal</keyword>
<comment type="caution">
    <text evidence="2">The sequence shown here is derived from an EMBL/GenBank/DDBJ whole genome shotgun (WGS) entry which is preliminary data.</text>
</comment>
<evidence type="ECO:0000256" key="1">
    <source>
        <dbReference type="SAM" id="SignalP"/>
    </source>
</evidence>
<dbReference type="InterPro" id="IPR029058">
    <property type="entry name" value="AB_hydrolase_fold"/>
</dbReference>
<dbReference type="PANTHER" id="PTHR45908">
    <property type="entry name" value="PROTEIN CBG11750-RELATED"/>
    <property type="match status" value="1"/>
</dbReference>
<evidence type="ECO:0000313" key="2">
    <source>
        <dbReference type="EMBL" id="GMS96230.1"/>
    </source>
</evidence>
<reference evidence="2" key="1">
    <citation type="submission" date="2023-10" db="EMBL/GenBank/DDBJ databases">
        <title>Genome assembly of Pristionchus species.</title>
        <authorList>
            <person name="Yoshida K."/>
            <person name="Sommer R.J."/>
        </authorList>
    </citation>
    <scope>NUCLEOTIDE SEQUENCE</scope>
    <source>
        <strain evidence="2">RS0144</strain>
    </source>
</reference>
<protein>
    <submittedName>
        <fullName evidence="2">Uncharacterized protein</fullName>
    </submittedName>
</protein>
<sequence length="105" mass="11791">MRSLVCLSLAAAAFFSFAAKTAEYNETLAVQLMHFAAATYGDREQECVTRARAEDSDWIIHSSPMRKCDIMKQECGMMIAHSESQKETVISFRGTKGAHSLWMYS</sequence>
<organism evidence="2 3">
    <name type="scientific">Pristionchus entomophagus</name>
    <dbReference type="NCBI Taxonomy" id="358040"/>
    <lineage>
        <taxon>Eukaryota</taxon>
        <taxon>Metazoa</taxon>
        <taxon>Ecdysozoa</taxon>
        <taxon>Nematoda</taxon>
        <taxon>Chromadorea</taxon>
        <taxon>Rhabditida</taxon>
        <taxon>Rhabditina</taxon>
        <taxon>Diplogasteromorpha</taxon>
        <taxon>Diplogasteroidea</taxon>
        <taxon>Neodiplogasteridae</taxon>
        <taxon>Pristionchus</taxon>
    </lineage>
</organism>
<dbReference type="EMBL" id="BTSX01000004">
    <property type="protein sequence ID" value="GMS96230.1"/>
    <property type="molecule type" value="Genomic_DNA"/>
</dbReference>
<evidence type="ECO:0000313" key="3">
    <source>
        <dbReference type="Proteomes" id="UP001432027"/>
    </source>
</evidence>
<dbReference type="AlphaFoldDB" id="A0AAV5TP80"/>
<accession>A0AAV5TP80</accession>